<dbReference type="EMBL" id="JAGQHS010000401">
    <property type="protein sequence ID" value="MCA9759583.1"/>
    <property type="molecule type" value="Genomic_DNA"/>
</dbReference>
<feature type="domain" description="AAA+ ATPase" evidence="5">
    <location>
        <begin position="261"/>
        <end position="387"/>
    </location>
</feature>
<name>A0A956NHU5_UNCEI</name>
<sequence>MSASEAQRHSQNESDSWISGILKGHRQPEGRPGGGEAEAVELVAIKELLGRIVSGLDAERERLVGPRTVDQRIADFLGCSKADVQSHEASFPDGDGAVFAVQCLLDHTPRGWRFDVLNFHRYDESQVVSVPRIEVAIGYESHCYCISGGYVFAQTPICNWVLSVGEKQMFSRARPLTVFVAAPDAAKVEQVLAHIHETLRLCSRFKNRKLTIGADGPRFLEPPAVAWSEVFLEPHVMEEIEKNVIRPMRKPRLWRAAGLPTRRSMLLSGPPGTGKSQIGRLLASQLRATFVVVTTEGIGDASDVREVYRLARENRPTVLFFEDLDVVASREGGGSRVFGELLAQMDGFECNDQIITLATTNRPEVLDEALKDRPGRFDRHIVVDLPNEVLREGLFRHFLALSEIRCDDATLRNLVARSRGMSGAHIREMVVTAAIEAHVAGLPESGSIWPLDRFVEAARKLEKVRSQVGFKTS</sequence>
<dbReference type="Proteomes" id="UP000739538">
    <property type="component" value="Unassembled WGS sequence"/>
</dbReference>
<comment type="similarity">
    <text evidence="3">Belongs to the AAA ATPase family.</text>
</comment>
<evidence type="ECO:0000256" key="3">
    <source>
        <dbReference type="RuleBase" id="RU003651"/>
    </source>
</evidence>
<dbReference type="PANTHER" id="PTHR23077:SF27">
    <property type="entry name" value="ATPASE FAMILY GENE 2 PROTEIN HOMOLOG A"/>
    <property type="match status" value="1"/>
</dbReference>
<evidence type="ECO:0000259" key="5">
    <source>
        <dbReference type="SMART" id="SM00382"/>
    </source>
</evidence>
<reference evidence="6" key="1">
    <citation type="submission" date="2020-04" db="EMBL/GenBank/DDBJ databases">
        <authorList>
            <person name="Zhang T."/>
        </authorList>
    </citation>
    <scope>NUCLEOTIDE SEQUENCE</scope>
    <source>
        <strain evidence="6">HKST-UBA02</strain>
    </source>
</reference>
<dbReference type="GO" id="GO:0005524">
    <property type="term" value="F:ATP binding"/>
    <property type="evidence" value="ECO:0007669"/>
    <property type="project" value="UniProtKB-KW"/>
</dbReference>
<dbReference type="PANTHER" id="PTHR23077">
    <property type="entry name" value="AAA-FAMILY ATPASE"/>
    <property type="match status" value="1"/>
</dbReference>
<reference evidence="6" key="2">
    <citation type="journal article" date="2021" name="Microbiome">
        <title>Successional dynamics and alternative stable states in a saline activated sludge microbial community over 9 years.</title>
        <authorList>
            <person name="Wang Y."/>
            <person name="Ye J."/>
            <person name="Ju F."/>
            <person name="Liu L."/>
            <person name="Boyd J.A."/>
            <person name="Deng Y."/>
            <person name="Parks D.H."/>
            <person name="Jiang X."/>
            <person name="Yin X."/>
            <person name="Woodcroft B.J."/>
            <person name="Tyson G.W."/>
            <person name="Hugenholtz P."/>
            <person name="Polz M.F."/>
            <person name="Zhang T."/>
        </authorList>
    </citation>
    <scope>NUCLEOTIDE SEQUENCE</scope>
    <source>
        <strain evidence="6">HKST-UBA02</strain>
    </source>
</reference>
<dbReference type="InterPro" id="IPR003960">
    <property type="entry name" value="ATPase_AAA_CS"/>
</dbReference>
<keyword evidence="1 3" id="KW-0547">Nucleotide-binding</keyword>
<evidence type="ECO:0000313" key="6">
    <source>
        <dbReference type="EMBL" id="MCA9759583.1"/>
    </source>
</evidence>
<dbReference type="InterPro" id="IPR003593">
    <property type="entry name" value="AAA+_ATPase"/>
</dbReference>
<protein>
    <submittedName>
        <fullName evidence="6">ATP-binding protein</fullName>
    </submittedName>
</protein>
<dbReference type="PROSITE" id="PS00674">
    <property type="entry name" value="AAA"/>
    <property type="match status" value="1"/>
</dbReference>
<comment type="caution">
    <text evidence="6">The sequence shown here is derived from an EMBL/GenBank/DDBJ whole genome shotgun (WGS) entry which is preliminary data.</text>
</comment>
<evidence type="ECO:0000256" key="1">
    <source>
        <dbReference type="ARBA" id="ARBA00022741"/>
    </source>
</evidence>
<dbReference type="GO" id="GO:0005737">
    <property type="term" value="C:cytoplasm"/>
    <property type="evidence" value="ECO:0007669"/>
    <property type="project" value="TreeGrafter"/>
</dbReference>
<keyword evidence="2 3" id="KW-0067">ATP-binding</keyword>
<dbReference type="SUPFAM" id="SSF52540">
    <property type="entry name" value="P-loop containing nucleoside triphosphate hydrolases"/>
    <property type="match status" value="1"/>
</dbReference>
<dbReference type="GO" id="GO:0016887">
    <property type="term" value="F:ATP hydrolysis activity"/>
    <property type="evidence" value="ECO:0007669"/>
    <property type="project" value="InterPro"/>
</dbReference>
<dbReference type="Pfam" id="PF00004">
    <property type="entry name" value="AAA"/>
    <property type="match status" value="1"/>
</dbReference>
<dbReference type="AlphaFoldDB" id="A0A956NHU5"/>
<gene>
    <name evidence="6" type="ORF">KDA27_27555</name>
</gene>
<evidence type="ECO:0000256" key="4">
    <source>
        <dbReference type="SAM" id="MobiDB-lite"/>
    </source>
</evidence>
<dbReference type="SMART" id="SM00382">
    <property type="entry name" value="AAA"/>
    <property type="match status" value="1"/>
</dbReference>
<dbReference type="InterPro" id="IPR027417">
    <property type="entry name" value="P-loop_NTPase"/>
</dbReference>
<dbReference type="Gene3D" id="3.40.50.300">
    <property type="entry name" value="P-loop containing nucleotide triphosphate hydrolases"/>
    <property type="match status" value="1"/>
</dbReference>
<dbReference type="Gene3D" id="1.10.8.60">
    <property type="match status" value="1"/>
</dbReference>
<dbReference type="InterPro" id="IPR050168">
    <property type="entry name" value="AAA_ATPase_domain"/>
</dbReference>
<evidence type="ECO:0000313" key="7">
    <source>
        <dbReference type="Proteomes" id="UP000739538"/>
    </source>
</evidence>
<evidence type="ECO:0000256" key="2">
    <source>
        <dbReference type="ARBA" id="ARBA00022840"/>
    </source>
</evidence>
<organism evidence="6 7">
    <name type="scientific">Eiseniibacteriota bacterium</name>
    <dbReference type="NCBI Taxonomy" id="2212470"/>
    <lineage>
        <taxon>Bacteria</taxon>
        <taxon>Candidatus Eiseniibacteriota</taxon>
    </lineage>
</organism>
<proteinExistence type="inferred from homology"/>
<feature type="compositionally biased region" description="Basic and acidic residues" evidence="4">
    <location>
        <begin position="1"/>
        <end position="12"/>
    </location>
</feature>
<dbReference type="InterPro" id="IPR003959">
    <property type="entry name" value="ATPase_AAA_core"/>
</dbReference>
<accession>A0A956NHU5</accession>
<feature type="region of interest" description="Disordered" evidence="4">
    <location>
        <begin position="1"/>
        <end position="35"/>
    </location>
</feature>